<proteinExistence type="predicted"/>
<reference evidence="1" key="1">
    <citation type="submission" date="2021-01" db="EMBL/GenBank/DDBJ databases">
        <authorList>
            <person name="Corre E."/>
            <person name="Pelletier E."/>
            <person name="Niang G."/>
            <person name="Scheremetjew M."/>
            <person name="Finn R."/>
            <person name="Kale V."/>
            <person name="Holt S."/>
            <person name="Cochrane G."/>
            <person name="Meng A."/>
            <person name="Brown T."/>
            <person name="Cohen L."/>
        </authorList>
    </citation>
    <scope>NUCLEOTIDE SEQUENCE</scope>
    <source>
        <strain evidence="1">GSO104</strain>
    </source>
</reference>
<dbReference type="AlphaFoldDB" id="A0A6V2KLV6"/>
<organism evidence="1">
    <name type="scientific">Ditylum brightwellii</name>
    <dbReference type="NCBI Taxonomy" id="49249"/>
    <lineage>
        <taxon>Eukaryota</taxon>
        <taxon>Sar</taxon>
        <taxon>Stramenopiles</taxon>
        <taxon>Ochrophyta</taxon>
        <taxon>Bacillariophyta</taxon>
        <taxon>Mediophyceae</taxon>
        <taxon>Lithodesmiophycidae</taxon>
        <taxon>Lithodesmiales</taxon>
        <taxon>Lithodesmiaceae</taxon>
        <taxon>Ditylum</taxon>
    </lineage>
</organism>
<sequence>MHHHRHCPPTILFVHGGMWQSGSKDLSPIDMYDIASLLWNSIAGGDTTGEMTLTSVAATLPLNMNDEGKRYVSHQRPRTASKSSASEAKAMHRSRLGMAVAQYGGIAYLINYCLAEVVNDKSELGEKEESARLSPRGNDRITLSTLSSRAMISPKDTVRKEDEETAAHPGQVMDVAREIVQGKGCGCCCCLRLDPSATTASAASIVDSSGTVSKTML</sequence>
<protein>
    <submittedName>
        <fullName evidence="1">Uncharacterized protein</fullName>
    </submittedName>
</protein>
<name>A0A6V2KLV6_9STRA</name>
<accession>A0A6V2KLV6</accession>
<gene>
    <name evidence="1" type="ORF">DBRI00130_LOCUS30610</name>
</gene>
<evidence type="ECO:0000313" key="1">
    <source>
        <dbReference type="EMBL" id="CAE4637041.1"/>
    </source>
</evidence>
<dbReference type="EMBL" id="HBNS01039260">
    <property type="protein sequence ID" value="CAE4637041.1"/>
    <property type="molecule type" value="Transcribed_RNA"/>
</dbReference>